<sequence length="486" mass="54904">MEWSETIRLWSQTPVKIVDIRHIVLKPWEEPRAYRLPANAFLFANQGEAWLKLDGIEVSSMGYHVLHGGKDAVLYMKGSNRSIDYYLILYKPIMELTGDNAAKRIEQLARFKRPYTFRASDPILLLSLLERMFVHWTKGEELERLQAAGLFYQFVYEQFRQLQLDGAELAEPDLAAQIALYIHEHYRESIPMETIANVFHYSTHYLARVFKRKYGSSPMEYLVQIRMNKAKALIMETDIPIRTIAESVGYTDIYYFNRLFKKQAGATPAQFKMHRLGLKGSIRTNIMPESFIASQAEESYIVNSDNHYQQNAWRVNEMNVRFKPSFAVSLLFSLSLLLAACGGTGAEVQPTAQTNNEQKNESANALPAEKRMFKDALGREVEIPANPGKVVVVTYGGYLLPLGLKPVGADQGTLDQYPEDMAEVESIGEGLGNAEAVSALEPDLIILPDYHKAEAFASYEKIAPTIAVAWGGDPDVINTLRTMVTL</sequence>
<dbReference type="SUPFAM" id="SSF46689">
    <property type="entry name" value="Homeodomain-like"/>
    <property type="match status" value="2"/>
</dbReference>
<dbReference type="EMBL" id="JACHXW010000013">
    <property type="protein sequence ID" value="MBB3154013.1"/>
    <property type="molecule type" value="Genomic_DNA"/>
</dbReference>
<feature type="domain" description="Fe/B12 periplasmic-binding" evidence="6">
    <location>
        <begin position="389"/>
        <end position="486"/>
    </location>
</feature>
<dbReference type="PANTHER" id="PTHR43280:SF28">
    <property type="entry name" value="HTH-TYPE TRANSCRIPTIONAL ACTIVATOR RHAS"/>
    <property type="match status" value="1"/>
</dbReference>
<evidence type="ECO:0000313" key="8">
    <source>
        <dbReference type="Proteomes" id="UP000518605"/>
    </source>
</evidence>
<dbReference type="AlphaFoldDB" id="A0A7W5GC18"/>
<dbReference type="InterPro" id="IPR009057">
    <property type="entry name" value="Homeodomain-like_sf"/>
</dbReference>
<dbReference type="PRINTS" id="PR00032">
    <property type="entry name" value="HTHARAC"/>
</dbReference>
<keyword evidence="8" id="KW-1185">Reference proteome</keyword>
<dbReference type="Pfam" id="PF12833">
    <property type="entry name" value="HTH_18"/>
    <property type="match status" value="1"/>
</dbReference>
<feature type="compositionally biased region" description="Polar residues" evidence="4">
    <location>
        <begin position="350"/>
        <end position="363"/>
    </location>
</feature>
<keyword evidence="3" id="KW-0804">Transcription</keyword>
<evidence type="ECO:0000256" key="1">
    <source>
        <dbReference type="ARBA" id="ARBA00023015"/>
    </source>
</evidence>
<evidence type="ECO:0000259" key="6">
    <source>
        <dbReference type="PROSITE" id="PS50983"/>
    </source>
</evidence>
<dbReference type="Proteomes" id="UP000518605">
    <property type="component" value="Unassembled WGS sequence"/>
</dbReference>
<reference evidence="7 8" key="1">
    <citation type="submission" date="2020-08" db="EMBL/GenBank/DDBJ databases">
        <title>Genomic Encyclopedia of Type Strains, Phase III (KMG-III): the genomes of soil and plant-associated and newly described type strains.</title>
        <authorList>
            <person name="Whitman W."/>
        </authorList>
    </citation>
    <scope>NUCLEOTIDE SEQUENCE [LARGE SCALE GENOMIC DNA]</scope>
    <source>
        <strain evidence="7 8">CECT 8234</strain>
    </source>
</reference>
<evidence type="ECO:0000256" key="3">
    <source>
        <dbReference type="ARBA" id="ARBA00023163"/>
    </source>
</evidence>
<dbReference type="RefSeq" id="WP_246431858.1">
    <property type="nucleotide sequence ID" value="NZ_CBCSLB010000013.1"/>
</dbReference>
<evidence type="ECO:0000259" key="5">
    <source>
        <dbReference type="PROSITE" id="PS01124"/>
    </source>
</evidence>
<dbReference type="InterPro" id="IPR018062">
    <property type="entry name" value="HTH_AraC-typ_CS"/>
</dbReference>
<comment type="caution">
    <text evidence="7">The sequence shown here is derived from an EMBL/GenBank/DDBJ whole genome shotgun (WGS) entry which is preliminary data.</text>
</comment>
<dbReference type="GO" id="GO:0003700">
    <property type="term" value="F:DNA-binding transcription factor activity"/>
    <property type="evidence" value="ECO:0007669"/>
    <property type="project" value="InterPro"/>
</dbReference>
<keyword evidence="2" id="KW-0238">DNA-binding</keyword>
<gene>
    <name evidence="7" type="ORF">FHS16_004089</name>
</gene>
<dbReference type="Gene3D" id="1.10.10.60">
    <property type="entry name" value="Homeodomain-like"/>
    <property type="match status" value="2"/>
</dbReference>
<dbReference type="SUPFAM" id="SSF53807">
    <property type="entry name" value="Helical backbone' metal receptor"/>
    <property type="match status" value="1"/>
</dbReference>
<dbReference type="PROSITE" id="PS00041">
    <property type="entry name" value="HTH_ARAC_FAMILY_1"/>
    <property type="match status" value="1"/>
</dbReference>
<dbReference type="SMART" id="SM00342">
    <property type="entry name" value="HTH_ARAC"/>
    <property type="match status" value="1"/>
</dbReference>
<accession>A0A7W5GC18</accession>
<evidence type="ECO:0000256" key="4">
    <source>
        <dbReference type="SAM" id="MobiDB-lite"/>
    </source>
</evidence>
<evidence type="ECO:0000313" key="7">
    <source>
        <dbReference type="EMBL" id="MBB3154013.1"/>
    </source>
</evidence>
<dbReference type="PANTHER" id="PTHR43280">
    <property type="entry name" value="ARAC-FAMILY TRANSCRIPTIONAL REGULATOR"/>
    <property type="match status" value="1"/>
</dbReference>
<feature type="domain" description="HTH araC/xylS-type" evidence="5">
    <location>
        <begin position="176"/>
        <end position="274"/>
    </location>
</feature>
<feature type="region of interest" description="Disordered" evidence="4">
    <location>
        <begin position="347"/>
        <end position="367"/>
    </location>
</feature>
<protein>
    <submittedName>
        <fullName evidence="7">Iron complex transport system substrate-binding protein</fullName>
    </submittedName>
</protein>
<evidence type="ECO:0000256" key="2">
    <source>
        <dbReference type="ARBA" id="ARBA00023125"/>
    </source>
</evidence>
<name>A0A7W5GC18_9BACL</name>
<proteinExistence type="predicted"/>
<dbReference type="Gene3D" id="3.40.50.1980">
    <property type="entry name" value="Nitrogenase molybdenum iron protein domain"/>
    <property type="match status" value="1"/>
</dbReference>
<dbReference type="PROSITE" id="PS01124">
    <property type="entry name" value="HTH_ARAC_FAMILY_2"/>
    <property type="match status" value="1"/>
</dbReference>
<dbReference type="InterPro" id="IPR018060">
    <property type="entry name" value="HTH_AraC"/>
</dbReference>
<organism evidence="7 8">
    <name type="scientific">Paenibacillus endophyticus</name>
    <dbReference type="NCBI Taxonomy" id="1294268"/>
    <lineage>
        <taxon>Bacteria</taxon>
        <taxon>Bacillati</taxon>
        <taxon>Bacillota</taxon>
        <taxon>Bacilli</taxon>
        <taxon>Bacillales</taxon>
        <taxon>Paenibacillaceae</taxon>
        <taxon>Paenibacillus</taxon>
    </lineage>
</organism>
<dbReference type="InterPro" id="IPR002491">
    <property type="entry name" value="ABC_transptr_periplasmic_BD"/>
</dbReference>
<keyword evidence="1" id="KW-0805">Transcription regulation</keyword>
<dbReference type="InterPro" id="IPR020449">
    <property type="entry name" value="Tscrpt_reg_AraC-type_HTH"/>
</dbReference>
<dbReference type="PROSITE" id="PS50983">
    <property type="entry name" value="FE_B12_PBP"/>
    <property type="match status" value="1"/>
</dbReference>
<dbReference type="GO" id="GO:0043565">
    <property type="term" value="F:sequence-specific DNA binding"/>
    <property type="evidence" value="ECO:0007669"/>
    <property type="project" value="InterPro"/>
</dbReference>